<dbReference type="PATRIC" id="fig|1395513.3.peg.114"/>
<dbReference type="InterPro" id="IPR010982">
    <property type="entry name" value="Lambda_DNA-bd_dom_sf"/>
</dbReference>
<dbReference type="GO" id="GO:0003677">
    <property type="term" value="F:DNA binding"/>
    <property type="evidence" value="ECO:0007669"/>
    <property type="project" value="InterPro"/>
</dbReference>
<dbReference type="SMART" id="SM00530">
    <property type="entry name" value="HTH_XRE"/>
    <property type="match status" value="1"/>
</dbReference>
<accession>V6J0A7</accession>
<reference evidence="2 3" key="1">
    <citation type="journal article" date="2013" name="Genome Announc.">
        <title>Genome Sequence of Sporolactobacillus laevolacticus DSM442, an Efficient Polymer-Grade D-Lactate Producer from Agricultural Waste Cottonseed as a Nitrogen Source.</title>
        <authorList>
            <person name="Wang H."/>
            <person name="Wang L."/>
            <person name="Ju J."/>
            <person name="Yu B."/>
            <person name="Ma Y."/>
        </authorList>
    </citation>
    <scope>NUCLEOTIDE SEQUENCE [LARGE SCALE GENOMIC DNA]</scope>
    <source>
        <strain evidence="2 3">DSM 442</strain>
    </source>
</reference>
<gene>
    <name evidence="2" type="ORF">P343_00560</name>
</gene>
<protein>
    <submittedName>
        <fullName evidence="2">XRE family transcriptional regulator</fullName>
    </submittedName>
</protein>
<comment type="caution">
    <text evidence="2">The sequence shown here is derived from an EMBL/GenBank/DDBJ whole genome shotgun (WGS) entry which is preliminary data.</text>
</comment>
<dbReference type="OrthoDB" id="5346389at2"/>
<keyword evidence="3" id="KW-1185">Reference proteome</keyword>
<dbReference type="STRING" id="1395513.P343_00560"/>
<evidence type="ECO:0000313" key="3">
    <source>
        <dbReference type="Proteomes" id="UP000018296"/>
    </source>
</evidence>
<dbReference type="InterPro" id="IPR041413">
    <property type="entry name" value="MLTR_LBD"/>
</dbReference>
<sequence>MKEGHQVKKNEGKYYALGQFLKKKRASLSPEQAGLKEGFRRRVEGLRREEVADLAGLSVDWYTRLEQGRTVHPSADVLLSLSLVLQLNNKERAYLFSLADQRIPDEHTGELIISDGMQHFLDAQQPHPAYITDQRWNMIAWNQATLKIFGNYPKMSGLDRNTVWRAFTDPYMQELLDDWQGHAKRRVSQLRMAFSKTSNNSDLNTFIHQLQEASSLFDSWWNDQTICGTPEGKKLLHHPIVGDIRLNYLSFQSEELPGATITIHLAGDHASLTKLQTLQS</sequence>
<feature type="domain" description="HTH cro/C1-type" evidence="1">
    <location>
        <begin position="20"/>
        <end position="92"/>
    </location>
</feature>
<evidence type="ECO:0000259" key="1">
    <source>
        <dbReference type="SMART" id="SM00530"/>
    </source>
</evidence>
<dbReference type="AlphaFoldDB" id="V6J0A7"/>
<evidence type="ECO:0000313" key="2">
    <source>
        <dbReference type="EMBL" id="EST13323.1"/>
    </source>
</evidence>
<dbReference type="InterPro" id="IPR001387">
    <property type="entry name" value="Cro/C1-type_HTH"/>
</dbReference>
<dbReference type="SUPFAM" id="SSF47413">
    <property type="entry name" value="lambda repressor-like DNA-binding domains"/>
    <property type="match status" value="1"/>
</dbReference>
<dbReference type="CDD" id="cd00093">
    <property type="entry name" value="HTH_XRE"/>
    <property type="match status" value="1"/>
</dbReference>
<dbReference type="PANTHER" id="PTHR35010">
    <property type="entry name" value="BLL4672 PROTEIN-RELATED"/>
    <property type="match status" value="1"/>
</dbReference>
<name>V6J0A7_9BACL</name>
<dbReference type="Gene3D" id="3.30.450.180">
    <property type="match status" value="1"/>
</dbReference>
<dbReference type="EMBL" id="AWTC01000001">
    <property type="protein sequence ID" value="EST13323.1"/>
    <property type="molecule type" value="Genomic_DNA"/>
</dbReference>
<organism evidence="2 3">
    <name type="scientific">Sporolactobacillus laevolacticus DSM 442</name>
    <dbReference type="NCBI Taxonomy" id="1395513"/>
    <lineage>
        <taxon>Bacteria</taxon>
        <taxon>Bacillati</taxon>
        <taxon>Bacillota</taxon>
        <taxon>Bacilli</taxon>
        <taxon>Bacillales</taxon>
        <taxon>Sporolactobacillaceae</taxon>
        <taxon>Sporolactobacillus</taxon>
    </lineage>
</organism>
<dbReference type="eggNOG" id="COG1396">
    <property type="taxonomic scope" value="Bacteria"/>
</dbReference>
<dbReference type="Proteomes" id="UP000018296">
    <property type="component" value="Unassembled WGS sequence"/>
</dbReference>
<dbReference type="Pfam" id="PF17765">
    <property type="entry name" value="MLTR_LBD"/>
    <property type="match status" value="1"/>
</dbReference>
<dbReference type="Pfam" id="PF13560">
    <property type="entry name" value="HTH_31"/>
    <property type="match status" value="1"/>
</dbReference>
<dbReference type="Gene3D" id="1.10.260.40">
    <property type="entry name" value="lambda repressor-like DNA-binding domains"/>
    <property type="match status" value="1"/>
</dbReference>
<proteinExistence type="predicted"/>